<dbReference type="GO" id="GO:0005634">
    <property type="term" value="C:nucleus"/>
    <property type="evidence" value="ECO:0007669"/>
    <property type="project" value="UniProtKB-SubCell"/>
</dbReference>
<dbReference type="AlphaFoldDB" id="A0A5N6NAI3"/>
<organism evidence="5 6">
    <name type="scientific">Mikania micrantha</name>
    <name type="common">bitter vine</name>
    <dbReference type="NCBI Taxonomy" id="192012"/>
    <lineage>
        <taxon>Eukaryota</taxon>
        <taxon>Viridiplantae</taxon>
        <taxon>Streptophyta</taxon>
        <taxon>Embryophyta</taxon>
        <taxon>Tracheophyta</taxon>
        <taxon>Spermatophyta</taxon>
        <taxon>Magnoliopsida</taxon>
        <taxon>eudicotyledons</taxon>
        <taxon>Gunneridae</taxon>
        <taxon>Pentapetalae</taxon>
        <taxon>asterids</taxon>
        <taxon>campanulids</taxon>
        <taxon>Asterales</taxon>
        <taxon>Asteraceae</taxon>
        <taxon>Asteroideae</taxon>
        <taxon>Heliantheae alliance</taxon>
        <taxon>Eupatorieae</taxon>
        <taxon>Mikania</taxon>
    </lineage>
</organism>
<dbReference type="SMART" id="SM00979">
    <property type="entry name" value="TIFY"/>
    <property type="match status" value="1"/>
</dbReference>
<dbReference type="OrthoDB" id="1937734at2759"/>
<keyword evidence="2" id="KW-0539">Nucleus</keyword>
<comment type="domain">
    <text evidence="2">The jas domain is required for interaction with COI1.</text>
</comment>
<feature type="region of interest" description="Disordered" evidence="3">
    <location>
        <begin position="234"/>
        <end position="304"/>
    </location>
</feature>
<accession>A0A5N6NAI3</accession>
<dbReference type="InterPro" id="IPR018467">
    <property type="entry name" value="CCT_CS"/>
</dbReference>
<proteinExistence type="inferred from homology"/>
<keyword evidence="6" id="KW-1185">Reference proteome</keyword>
<feature type="domain" description="Tify" evidence="4">
    <location>
        <begin position="86"/>
        <end position="121"/>
    </location>
</feature>
<protein>
    <recommendedName>
        <fullName evidence="2">Protein TIFY</fullName>
    </recommendedName>
    <alternativeName>
        <fullName evidence="2">Jasmonate ZIM domain-containing protein</fullName>
    </alternativeName>
</protein>
<reference evidence="5 6" key="1">
    <citation type="submission" date="2019-05" db="EMBL/GenBank/DDBJ databases">
        <title>Mikania micrantha, genome provides insights into the molecular mechanism of rapid growth.</title>
        <authorList>
            <person name="Liu B."/>
        </authorList>
    </citation>
    <scope>NUCLEOTIDE SEQUENCE [LARGE SCALE GENOMIC DNA]</scope>
    <source>
        <strain evidence="5">NLD-2019</strain>
        <tissue evidence="5">Leaf</tissue>
    </source>
</reference>
<dbReference type="GO" id="GO:0031347">
    <property type="term" value="P:regulation of defense response"/>
    <property type="evidence" value="ECO:0007669"/>
    <property type="project" value="UniProtKB-UniRule"/>
</dbReference>
<dbReference type="PANTHER" id="PTHR33077:SF52">
    <property type="entry name" value="PROTEIN TIFY 11D"/>
    <property type="match status" value="1"/>
</dbReference>
<evidence type="ECO:0000256" key="1">
    <source>
        <dbReference type="ARBA" id="ARBA00008614"/>
    </source>
</evidence>
<evidence type="ECO:0000313" key="6">
    <source>
        <dbReference type="Proteomes" id="UP000326396"/>
    </source>
</evidence>
<dbReference type="EMBL" id="SZYD01000012">
    <property type="protein sequence ID" value="KAD4584886.1"/>
    <property type="molecule type" value="Genomic_DNA"/>
</dbReference>
<dbReference type="InterPro" id="IPR040390">
    <property type="entry name" value="TIFY/JAZ"/>
</dbReference>
<dbReference type="Pfam" id="PF06200">
    <property type="entry name" value="tify"/>
    <property type="match status" value="1"/>
</dbReference>
<dbReference type="PANTHER" id="PTHR33077">
    <property type="entry name" value="PROTEIN TIFY 4A-RELATED-RELATED"/>
    <property type="match status" value="1"/>
</dbReference>
<dbReference type="InterPro" id="IPR010399">
    <property type="entry name" value="Tify_dom"/>
</dbReference>
<comment type="similarity">
    <text evidence="1 2">Belongs to the TIFY/JAZ family.</text>
</comment>
<comment type="caution">
    <text evidence="5">The sequence shown here is derived from an EMBL/GenBank/DDBJ whole genome shotgun (WGS) entry which is preliminary data.</text>
</comment>
<comment type="subcellular location">
    <subcellularLocation>
        <location evidence="2">Nucleus</location>
    </subcellularLocation>
</comment>
<name>A0A5N6NAI3_9ASTR</name>
<evidence type="ECO:0000259" key="4">
    <source>
        <dbReference type="PROSITE" id="PS51320"/>
    </source>
</evidence>
<feature type="compositionally biased region" description="Gly residues" evidence="3">
    <location>
        <begin position="239"/>
        <end position="292"/>
    </location>
</feature>
<evidence type="ECO:0000313" key="5">
    <source>
        <dbReference type="EMBL" id="KAD4584886.1"/>
    </source>
</evidence>
<keyword evidence="2" id="KW-1184">Jasmonic acid signaling pathway</keyword>
<dbReference type="Pfam" id="PF09425">
    <property type="entry name" value="Jas_motif"/>
    <property type="match status" value="1"/>
</dbReference>
<feature type="region of interest" description="Disordered" evidence="3">
    <location>
        <begin position="182"/>
        <end position="207"/>
    </location>
</feature>
<dbReference type="PROSITE" id="PS51320">
    <property type="entry name" value="TIFY"/>
    <property type="match status" value="1"/>
</dbReference>
<sequence length="304" mass="31288">MLPAKQHIAGTAKKSTVAQTCNQLSLFLKEKGCLRDLHLGFNPKSGDTARMTVDLLSNMENPDPNNAQTEKSIDLPVSSSRLAAASESKTAQMTIFYDGKVIVLDDIPADRARDVMLAAAAGAGAKAEDYPSSTGDKTETRVELTSNSTHHSNVRVEANGLDLPIARRASLHKFLAKRKDRTTVRAPYQLQNPSPAAGPSDESERDKVKEHLIDQVGIAGRRVLDAGDEDSSKEIAIGADGGGGVGGGGSVGGGGGVGHGGGSRGSGNGDGGRGRGRGGGGSSNGGSHGGGALAEVGEGRWRQW</sequence>
<evidence type="ECO:0000256" key="2">
    <source>
        <dbReference type="RuleBase" id="RU369065"/>
    </source>
</evidence>
<dbReference type="GO" id="GO:2000022">
    <property type="term" value="P:regulation of jasmonic acid mediated signaling pathway"/>
    <property type="evidence" value="ECO:0007669"/>
    <property type="project" value="UniProtKB-UniRule"/>
</dbReference>
<evidence type="ECO:0000256" key="3">
    <source>
        <dbReference type="SAM" id="MobiDB-lite"/>
    </source>
</evidence>
<dbReference type="Proteomes" id="UP000326396">
    <property type="component" value="Linkage Group LG2"/>
</dbReference>
<dbReference type="GO" id="GO:0009611">
    <property type="term" value="P:response to wounding"/>
    <property type="evidence" value="ECO:0007669"/>
    <property type="project" value="UniProtKB-UniRule"/>
</dbReference>
<comment type="function">
    <text evidence="2">Repressor of jasmonate responses.</text>
</comment>
<gene>
    <name evidence="5" type="ORF">E3N88_22487</name>
</gene>